<proteinExistence type="predicted"/>
<evidence type="ECO:0000256" key="1">
    <source>
        <dbReference type="ARBA" id="ARBA00022729"/>
    </source>
</evidence>
<reference evidence="3 4" key="1">
    <citation type="submission" date="2024-04" db="EMBL/GenBank/DDBJ databases">
        <title>Two novel Raoultella species associated with bleeding cankers of broadleaf hosts, Raoultella scottia sp. nov. and Raoultella lignicola sp. nov.</title>
        <authorList>
            <person name="Brady C.L."/>
        </authorList>
    </citation>
    <scope>NUCLEOTIDE SEQUENCE [LARGE SCALE GENOMIC DNA]</scope>
    <source>
        <strain evidence="3 4">TW_WC1a.1</strain>
    </source>
</reference>
<dbReference type="InterPro" id="IPR018389">
    <property type="entry name" value="DctP_fam"/>
</dbReference>
<gene>
    <name evidence="3" type="ORF">QFI96_021155</name>
</gene>
<organism evidence="3 4">
    <name type="scientific">Raoultella lignicola</name>
    <dbReference type="NCBI Taxonomy" id="3040939"/>
    <lineage>
        <taxon>Bacteria</taxon>
        <taxon>Pseudomonadati</taxon>
        <taxon>Pseudomonadota</taxon>
        <taxon>Gammaproteobacteria</taxon>
        <taxon>Enterobacterales</taxon>
        <taxon>Enterobacteriaceae</taxon>
        <taxon>Klebsiella/Raoultella group</taxon>
        <taxon>Raoultella</taxon>
    </lineage>
</organism>
<dbReference type="PANTHER" id="PTHR33376">
    <property type="match status" value="1"/>
</dbReference>
<name>A0ABU9FCQ4_9ENTR</name>
<feature type="chain" id="PRO_5046867484" evidence="2">
    <location>
        <begin position="25"/>
        <end position="326"/>
    </location>
</feature>
<dbReference type="InterPro" id="IPR004682">
    <property type="entry name" value="TRAP_DctP"/>
</dbReference>
<dbReference type="PIRSF" id="PIRSF006470">
    <property type="entry name" value="DctB"/>
    <property type="match status" value="1"/>
</dbReference>
<protein>
    <submittedName>
        <fullName evidence="3">C4-dicarboxylate TRAP transporter substrate-binding protein</fullName>
    </submittedName>
</protein>
<dbReference type="Pfam" id="PF03480">
    <property type="entry name" value="DctP"/>
    <property type="match status" value="1"/>
</dbReference>
<sequence>MKLKTSLFKTLILSAVISSFPAMAADYSLNLSTSLSPDDPIYKGLESFKKQVETRSGKKIRIKLFSSGQLGADNELLQHAQSGSNVGIIVDGARLASFVPELSILPAPFVFPDYASQKKFTESEIFHSWEQRLADSSGLVPLSFNWYQGARMLVTKKPVQTPADLNGVKVRALEAPVTIETIKCMGGEPVPLSWSEIYSSIQTGIVDAAEAQPTAVYGSKLYEITKNITKTNHIHLMTGIIVSQKWLNALPDDLRTILHEEAEKQGNQASENTIKKEQELLTLMAQHGVSVDPVDATPFKQACASVPEKLGLQDALAEVQKVISNK</sequence>
<dbReference type="NCBIfam" id="NF037995">
    <property type="entry name" value="TRAP_S1"/>
    <property type="match status" value="1"/>
</dbReference>
<dbReference type="Proteomes" id="UP001312893">
    <property type="component" value="Unassembled WGS sequence"/>
</dbReference>
<dbReference type="PANTHER" id="PTHR33376:SF3">
    <property type="entry name" value="C4-DICARBOXYLATE-BINDING PROTEIN"/>
    <property type="match status" value="1"/>
</dbReference>
<keyword evidence="1 2" id="KW-0732">Signal</keyword>
<evidence type="ECO:0000256" key="2">
    <source>
        <dbReference type="SAM" id="SignalP"/>
    </source>
</evidence>
<dbReference type="CDD" id="cd13669">
    <property type="entry name" value="PBP2_TRAP_TM0322_like"/>
    <property type="match status" value="1"/>
</dbReference>
<evidence type="ECO:0000313" key="4">
    <source>
        <dbReference type="Proteomes" id="UP001312893"/>
    </source>
</evidence>
<dbReference type="Gene3D" id="3.40.190.170">
    <property type="entry name" value="Bacterial extracellular solute-binding protein, family 7"/>
    <property type="match status" value="1"/>
</dbReference>
<dbReference type="RefSeq" id="WP_227540123.1">
    <property type="nucleotide sequence ID" value="NZ_JARXNK020000106.1"/>
</dbReference>
<dbReference type="NCBIfam" id="TIGR00787">
    <property type="entry name" value="dctP"/>
    <property type="match status" value="1"/>
</dbReference>
<dbReference type="InterPro" id="IPR038404">
    <property type="entry name" value="TRAP_DctP_sf"/>
</dbReference>
<keyword evidence="4" id="KW-1185">Reference proteome</keyword>
<evidence type="ECO:0000313" key="3">
    <source>
        <dbReference type="EMBL" id="MEL0554196.1"/>
    </source>
</evidence>
<dbReference type="EMBL" id="JARXNK020000106">
    <property type="protein sequence ID" value="MEL0554196.1"/>
    <property type="molecule type" value="Genomic_DNA"/>
</dbReference>
<feature type="signal peptide" evidence="2">
    <location>
        <begin position="1"/>
        <end position="24"/>
    </location>
</feature>
<accession>A0ABU9FCQ4</accession>
<comment type="caution">
    <text evidence="3">The sequence shown here is derived from an EMBL/GenBank/DDBJ whole genome shotgun (WGS) entry which is preliminary data.</text>
</comment>